<evidence type="ECO:0000259" key="2">
    <source>
        <dbReference type="PROSITE" id="PS50887"/>
    </source>
</evidence>
<protein>
    <submittedName>
        <fullName evidence="3">GGDEF domain-containing protein</fullName>
    </submittedName>
</protein>
<dbReference type="InterPro" id="IPR052163">
    <property type="entry name" value="DGC-Regulatory_Protein"/>
</dbReference>
<dbReference type="InterPro" id="IPR000160">
    <property type="entry name" value="GGDEF_dom"/>
</dbReference>
<dbReference type="PROSITE" id="PS50887">
    <property type="entry name" value="GGDEF"/>
    <property type="match status" value="1"/>
</dbReference>
<accession>A0ABS6BLN9</accession>
<dbReference type="PANTHER" id="PTHR46663:SF2">
    <property type="entry name" value="GGDEF DOMAIN-CONTAINING PROTEIN"/>
    <property type="match status" value="1"/>
</dbReference>
<comment type="caution">
    <text evidence="3">The sequence shown here is derived from an EMBL/GenBank/DDBJ whole genome shotgun (WGS) entry which is preliminary data.</text>
</comment>
<dbReference type="Pfam" id="PF00990">
    <property type="entry name" value="GGDEF"/>
    <property type="match status" value="1"/>
</dbReference>
<dbReference type="CDD" id="cd01949">
    <property type="entry name" value="GGDEF"/>
    <property type="match status" value="1"/>
</dbReference>
<dbReference type="SMART" id="SM00267">
    <property type="entry name" value="GGDEF"/>
    <property type="match status" value="1"/>
</dbReference>
<dbReference type="InterPro" id="IPR043128">
    <property type="entry name" value="Rev_trsase/Diguanyl_cyclase"/>
</dbReference>
<name>A0ABS6BLN9_9SPHN</name>
<dbReference type="InterPro" id="IPR001054">
    <property type="entry name" value="A/G_cyclase"/>
</dbReference>
<feature type="domain" description="Guanylate cyclase" evidence="1">
    <location>
        <begin position="158"/>
        <end position="296"/>
    </location>
</feature>
<dbReference type="SUPFAM" id="SSF55073">
    <property type="entry name" value="Nucleotide cyclase"/>
    <property type="match status" value="1"/>
</dbReference>
<sequence length="301" mass="31330">MMAADQSHKGRALAFALGAGALAFLLCVLGMLAWPGLSAEVDEVAAALSVSVMCGVLSWAAAERAIAVHAEAIDAISERLEQAAAGDIVSPSPPAVGVAWPGVAEALDMMFARMRRNLDRVNRLAFYDPVTGLPNRAHFRETAACAIEEAVAGGERPALLFVDLDGFKLVNDRFGHAAGDRMLAEMAARLREVLIDRDGALPARLAGDEFIILLTDGNAALALAEAVVEAAKAPATIEGQAVAIGASVGVALWPDHGRTLPGLMGAADRAMYQAKAAGRGRACLFDGIVDQPGRTRRSKAA</sequence>
<evidence type="ECO:0000259" key="1">
    <source>
        <dbReference type="PROSITE" id="PS50125"/>
    </source>
</evidence>
<organism evidence="3 4">
    <name type="scientific">Sphingomonas quercus</name>
    <dbReference type="NCBI Taxonomy" id="2842451"/>
    <lineage>
        <taxon>Bacteria</taxon>
        <taxon>Pseudomonadati</taxon>
        <taxon>Pseudomonadota</taxon>
        <taxon>Alphaproteobacteria</taxon>
        <taxon>Sphingomonadales</taxon>
        <taxon>Sphingomonadaceae</taxon>
        <taxon>Sphingomonas</taxon>
    </lineage>
</organism>
<reference evidence="3 4" key="1">
    <citation type="submission" date="2021-06" db="EMBL/GenBank/DDBJ databases">
        <title>Sphingomonas sp. XMGL2, whole genome shotgun sequencing project.</title>
        <authorList>
            <person name="Zhao G."/>
            <person name="Shen L."/>
        </authorList>
    </citation>
    <scope>NUCLEOTIDE SEQUENCE [LARGE SCALE GENOMIC DNA]</scope>
    <source>
        <strain evidence="3 4">XMGL2</strain>
    </source>
</reference>
<dbReference type="PANTHER" id="PTHR46663">
    <property type="entry name" value="DIGUANYLATE CYCLASE DGCT-RELATED"/>
    <property type="match status" value="1"/>
</dbReference>
<dbReference type="Proteomes" id="UP000776276">
    <property type="component" value="Unassembled WGS sequence"/>
</dbReference>
<dbReference type="Gene3D" id="3.30.70.270">
    <property type="match status" value="1"/>
</dbReference>
<dbReference type="InterPro" id="IPR029787">
    <property type="entry name" value="Nucleotide_cyclase"/>
</dbReference>
<proteinExistence type="predicted"/>
<gene>
    <name evidence="3" type="ORF">KOF26_14655</name>
</gene>
<keyword evidence="4" id="KW-1185">Reference proteome</keyword>
<dbReference type="EMBL" id="JAHKRT010000008">
    <property type="protein sequence ID" value="MBU3079099.1"/>
    <property type="molecule type" value="Genomic_DNA"/>
</dbReference>
<dbReference type="PROSITE" id="PS50125">
    <property type="entry name" value="GUANYLATE_CYCLASE_2"/>
    <property type="match status" value="1"/>
</dbReference>
<feature type="domain" description="GGDEF" evidence="2">
    <location>
        <begin position="155"/>
        <end position="287"/>
    </location>
</feature>
<evidence type="ECO:0000313" key="3">
    <source>
        <dbReference type="EMBL" id="MBU3079099.1"/>
    </source>
</evidence>
<evidence type="ECO:0000313" key="4">
    <source>
        <dbReference type="Proteomes" id="UP000776276"/>
    </source>
</evidence>
<dbReference type="NCBIfam" id="TIGR00254">
    <property type="entry name" value="GGDEF"/>
    <property type="match status" value="1"/>
</dbReference>